<reference evidence="1" key="1">
    <citation type="submission" date="2020-12" db="EMBL/GenBank/DDBJ databases">
        <title>WGS assembly of Carya illinoinensis cv. Pawnee.</title>
        <authorList>
            <person name="Platts A."/>
            <person name="Shu S."/>
            <person name="Wright S."/>
            <person name="Barry K."/>
            <person name="Edger P."/>
            <person name="Pires J.C."/>
            <person name="Schmutz J."/>
        </authorList>
    </citation>
    <scope>NUCLEOTIDE SEQUENCE</scope>
    <source>
        <tissue evidence="1">Leaf</tissue>
    </source>
</reference>
<keyword evidence="3" id="KW-1185">Reference proteome</keyword>
<evidence type="ECO:0000313" key="1">
    <source>
        <dbReference type="EMBL" id="KAG6661553.1"/>
    </source>
</evidence>
<dbReference type="EMBL" id="CM031827">
    <property type="protein sequence ID" value="KAG6722718.1"/>
    <property type="molecule type" value="Genomic_DNA"/>
</dbReference>
<protein>
    <submittedName>
        <fullName evidence="1">Uncharacterized protein</fullName>
    </submittedName>
</protein>
<name>A0A8T1R586_CARIL</name>
<dbReference type="Proteomes" id="UP000811609">
    <property type="component" value="Chromosome 3"/>
</dbReference>
<organism evidence="1 3">
    <name type="scientific">Carya illinoinensis</name>
    <name type="common">Pecan</name>
    <dbReference type="NCBI Taxonomy" id="32201"/>
    <lineage>
        <taxon>Eukaryota</taxon>
        <taxon>Viridiplantae</taxon>
        <taxon>Streptophyta</taxon>
        <taxon>Embryophyta</taxon>
        <taxon>Tracheophyta</taxon>
        <taxon>Spermatophyta</taxon>
        <taxon>Magnoliopsida</taxon>
        <taxon>eudicotyledons</taxon>
        <taxon>Gunneridae</taxon>
        <taxon>Pentapetalae</taxon>
        <taxon>rosids</taxon>
        <taxon>fabids</taxon>
        <taxon>Fagales</taxon>
        <taxon>Juglandaceae</taxon>
        <taxon>Carya</taxon>
    </lineage>
</organism>
<dbReference type="AlphaFoldDB" id="A0A8T1R586"/>
<proteinExistence type="predicted"/>
<accession>A0A8T1R586</accession>
<evidence type="ECO:0000313" key="2">
    <source>
        <dbReference type="EMBL" id="KAG6722717.1"/>
    </source>
</evidence>
<dbReference type="Proteomes" id="UP000811246">
    <property type="component" value="Chromosome 3"/>
</dbReference>
<evidence type="ECO:0000313" key="3">
    <source>
        <dbReference type="Proteomes" id="UP000811609"/>
    </source>
</evidence>
<sequence length="38" mass="4421">MKDLSGQCRIVKDIEIIKRNKEILKLLVKNQGIQEINV</sequence>
<dbReference type="EMBL" id="CM031827">
    <property type="protein sequence ID" value="KAG6722717.1"/>
    <property type="molecule type" value="Genomic_DNA"/>
</dbReference>
<gene>
    <name evidence="1" type="ORF">CIPAW_03G182000</name>
    <name evidence="2" type="ORF">I3842_03G173700</name>
</gene>
<comment type="caution">
    <text evidence="1">The sequence shown here is derived from an EMBL/GenBank/DDBJ whole genome shotgun (WGS) entry which is preliminary data.</text>
</comment>
<reference evidence="2" key="2">
    <citation type="submission" date="2021-01" db="EMBL/GenBank/DDBJ databases">
        <authorList>
            <person name="Lovell J.T."/>
            <person name="Bentley N."/>
            <person name="Bhattarai G."/>
            <person name="Jenkins J.W."/>
            <person name="Sreedasyam A."/>
            <person name="Alarcon Y."/>
            <person name="Bock C."/>
            <person name="Boston L."/>
            <person name="Carlson J."/>
            <person name="Cervantes K."/>
            <person name="Clermont K."/>
            <person name="Krom N."/>
            <person name="Kubenka K."/>
            <person name="Mamidi S."/>
            <person name="Mattison C."/>
            <person name="Monteros M."/>
            <person name="Pisani C."/>
            <person name="Plott C."/>
            <person name="Rajasekar S."/>
            <person name="Rhein H.S."/>
            <person name="Rohla C."/>
            <person name="Song M."/>
            <person name="Hilaire R.S."/>
            <person name="Shu S."/>
            <person name="Wells L."/>
            <person name="Wang X."/>
            <person name="Webber J."/>
            <person name="Heerema R.J."/>
            <person name="Klein P."/>
            <person name="Conner P."/>
            <person name="Grauke L."/>
            <person name="Grimwood J."/>
            <person name="Schmutz J."/>
            <person name="Randall J.J."/>
        </authorList>
    </citation>
    <scope>NUCLEOTIDE SEQUENCE</scope>
    <source>
        <tissue evidence="2">Leaf</tissue>
    </source>
</reference>
<dbReference type="EMBL" id="CM031811">
    <property type="protein sequence ID" value="KAG6661553.1"/>
    <property type="molecule type" value="Genomic_DNA"/>
</dbReference>